<sequence length="200" mass="22545">MLIKHSHTATQKAMSRFIPTKPAFVHYGDWDDTTRKDPSQKWQERITHDIFDSHKWDTPYSDMQTDDATLLKPDGTHVHGGKASWAAIAELFLPLTSQITIPFYMVVTETEYGWEMIGTANIFGNLPGEPAAGEVKVKDDYGKEWDVKISGGFRFQYRKVDGAKYDGILCQLIQMFTDSGPMVTKMLKRGLLKPGDLGLA</sequence>
<organism evidence="1 2">
    <name type="scientific">Exophiala sideris</name>
    <dbReference type="NCBI Taxonomy" id="1016849"/>
    <lineage>
        <taxon>Eukaryota</taxon>
        <taxon>Fungi</taxon>
        <taxon>Dikarya</taxon>
        <taxon>Ascomycota</taxon>
        <taxon>Pezizomycotina</taxon>
        <taxon>Eurotiomycetes</taxon>
        <taxon>Chaetothyriomycetidae</taxon>
        <taxon>Chaetothyriales</taxon>
        <taxon>Herpotrichiellaceae</taxon>
        <taxon>Exophiala</taxon>
    </lineage>
</organism>
<name>A0A0D1W7G0_9EURO</name>
<dbReference type="HOGENOM" id="CLU_127221_0_0_1"/>
<dbReference type="Proteomes" id="UP000053599">
    <property type="component" value="Unassembled WGS sequence"/>
</dbReference>
<evidence type="ECO:0008006" key="3">
    <source>
        <dbReference type="Google" id="ProtNLM"/>
    </source>
</evidence>
<evidence type="ECO:0000313" key="1">
    <source>
        <dbReference type="EMBL" id="KIV84625.1"/>
    </source>
</evidence>
<reference evidence="1 2" key="1">
    <citation type="submission" date="2015-01" db="EMBL/GenBank/DDBJ databases">
        <title>The Genome Sequence of Exophiala sideris CBS121828.</title>
        <authorList>
            <consortium name="The Broad Institute Genomics Platform"/>
            <person name="Cuomo C."/>
            <person name="de Hoog S."/>
            <person name="Gorbushina A."/>
            <person name="Stielow B."/>
            <person name="Teixiera M."/>
            <person name="Abouelleil A."/>
            <person name="Chapman S.B."/>
            <person name="Priest M."/>
            <person name="Young S.K."/>
            <person name="Wortman J."/>
            <person name="Nusbaum C."/>
            <person name="Birren B."/>
        </authorList>
    </citation>
    <scope>NUCLEOTIDE SEQUENCE [LARGE SCALE GENOMIC DNA]</scope>
    <source>
        <strain evidence="1 2">CBS 121828</strain>
    </source>
</reference>
<gene>
    <name evidence="1" type="ORF">PV11_00398</name>
</gene>
<protein>
    <recommendedName>
        <fullName evidence="3">SnoaL-like domain-containing protein</fullName>
    </recommendedName>
</protein>
<dbReference type="OrthoDB" id="5271918at2759"/>
<dbReference type="EMBL" id="KN846951">
    <property type="protein sequence ID" value="KIV84625.1"/>
    <property type="molecule type" value="Genomic_DNA"/>
</dbReference>
<proteinExistence type="predicted"/>
<dbReference type="AlphaFoldDB" id="A0A0D1W7G0"/>
<evidence type="ECO:0000313" key="2">
    <source>
        <dbReference type="Proteomes" id="UP000053599"/>
    </source>
</evidence>
<accession>A0A0D1W7G0</accession>